<keyword evidence="1" id="KW-0812">Transmembrane</keyword>
<keyword evidence="3" id="KW-0482">Metalloprotease</keyword>
<accession>A0ABR8LPW4</accession>
<name>A0ABR8LPW4_9ALTE</name>
<keyword evidence="3" id="KW-0645">Protease</keyword>
<sequence>MRIVLLFLTVVIIAPVSEEVIFRGVAFYRLKETRIGVTGAIIIPSVLFSLIHLQYEQPIIFVILFLAAVMFGVIRHITGNLWYCIVSHMLMNLIVFIQCILLL</sequence>
<proteinExistence type="predicted"/>
<evidence type="ECO:0000259" key="2">
    <source>
        <dbReference type="Pfam" id="PF02517"/>
    </source>
</evidence>
<feature type="transmembrane region" description="Helical" evidence="1">
    <location>
        <begin position="58"/>
        <end position="74"/>
    </location>
</feature>
<feature type="transmembrane region" description="Helical" evidence="1">
    <location>
        <begin position="34"/>
        <end position="51"/>
    </location>
</feature>
<comment type="caution">
    <text evidence="3">The sequence shown here is derived from an EMBL/GenBank/DDBJ whole genome shotgun (WGS) entry which is preliminary data.</text>
</comment>
<evidence type="ECO:0000313" key="3">
    <source>
        <dbReference type="EMBL" id="MBD3585984.1"/>
    </source>
</evidence>
<evidence type="ECO:0000313" key="4">
    <source>
        <dbReference type="Proteomes" id="UP000624419"/>
    </source>
</evidence>
<dbReference type="EMBL" id="JABBXD010000004">
    <property type="protein sequence ID" value="MBD3585984.1"/>
    <property type="molecule type" value="Genomic_DNA"/>
</dbReference>
<dbReference type="InterPro" id="IPR052710">
    <property type="entry name" value="CAAX_protease"/>
</dbReference>
<feature type="domain" description="CAAX prenyl protease 2/Lysostaphin resistance protein A-like" evidence="2">
    <location>
        <begin position="3"/>
        <end position="94"/>
    </location>
</feature>
<dbReference type="Pfam" id="PF02517">
    <property type="entry name" value="Rce1-like"/>
    <property type="match status" value="1"/>
</dbReference>
<dbReference type="GO" id="GO:0008237">
    <property type="term" value="F:metallopeptidase activity"/>
    <property type="evidence" value="ECO:0007669"/>
    <property type="project" value="UniProtKB-KW"/>
</dbReference>
<keyword evidence="3" id="KW-0378">Hydrolase</keyword>
<gene>
    <name evidence="3" type="ORF">HHX48_09570</name>
</gene>
<keyword evidence="1" id="KW-0472">Membrane</keyword>
<dbReference type="InterPro" id="IPR003675">
    <property type="entry name" value="Rce1/LyrA-like_dom"/>
</dbReference>
<keyword evidence="1" id="KW-1133">Transmembrane helix</keyword>
<dbReference type="PANTHER" id="PTHR36435:SF1">
    <property type="entry name" value="CAAX AMINO TERMINAL PROTEASE FAMILY PROTEIN"/>
    <property type="match status" value="1"/>
</dbReference>
<keyword evidence="4" id="KW-1185">Reference proteome</keyword>
<protein>
    <submittedName>
        <fullName evidence="3">CPBP family intramembrane metalloprotease</fullName>
    </submittedName>
</protein>
<reference evidence="3 4" key="1">
    <citation type="submission" date="2020-04" db="EMBL/GenBank/DDBJ databases">
        <title>Salinimonas sp. HHU 13199.</title>
        <authorList>
            <person name="Cui X."/>
            <person name="Zhang D."/>
        </authorList>
    </citation>
    <scope>NUCLEOTIDE SEQUENCE [LARGE SCALE GENOMIC DNA]</scope>
    <source>
        <strain evidence="3 4">HHU 13199</strain>
    </source>
</reference>
<organism evidence="3 4">
    <name type="scientific">Salinimonas profundi</name>
    <dbReference type="NCBI Taxonomy" id="2729140"/>
    <lineage>
        <taxon>Bacteria</taxon>
        <taxon>Pseudomonadati</taxon>
        <taxon>Pseudomonadota</taxon>
        <taxon>Gammaproteobacteria</taxon>
        <taxon>Alteromonadales</taxon>
        <taxon>Alteromonadaceae</taxon>
        <taxon>Alteromonas/Salinimonas group</taxon>
        <taxon>Salinimonas</taxon>
    </lineage>
</organism>
<dbReference type="PANTHER" id="PTHR36435">
    <property type="entry name" value="SLR1288 PROTEIN"/>
    <property type="match status" value="1"/>
</dbReference>
<evidence type="ECO:0000256" key="1">
    <source>
        <dbReference type="SAM" id="Phobius"/>
    </source>
</evidence>
<dbReference type="Proteomes" id="UP000624419">
    <property type="component" value="Unassembled WGS sequence"/>
</dbReference>
<feature type="transmembrane region" description="Helical" evidence="1">
    <location>
        <begin position="80"/>
        <end position="102"/>
    </location>
</feature>